<dbReference type="NCBIfam" id="NF005894">
    <property type="entry name" value="PRK07857.1"/>
    <property type="match status" value="1"/>
</dbReference>
<dbReference type="InterPro" id="IPR010958">
    <property type="entry name" value="Chorismate_mutase_highGC-bac"/>
</dbReference>
<dbReference type="PROSITE" id="PS51168">
    <property type="entry name" value="CHORISMATE_MUT_2"/>
    <property type="match status" value="1"/>
</dbReference>
<dbReference type="NCBIfam" id="TIGR01808">
    <property type="entry name" value="CM_M_hiGC-arch"/>
    <property type="match status" value="1"/>
</dbReference>
<evidence type="ECO:0000313" key="4">
    <source>
        <dbReference type="Proteomes" id="UP000327143"/>
    </source>
</evidence>
<accession>A0ABX6AMB3</accession>
<evidence type="ECO:0000313" key="3">
    <source>
        <dbReference type="EMBL" id="QEU89024.1"/>
    </source>
</evidence>
<dbReference type="Pfam" id="PF01817">
    <property type="entry name" value="CM_2"/>
    <property type="match status" value="1"/>
</dbReference>
<sequence length="105" mass="11748">MKSTEDDGIARDSEAKKDFPVTTNSGYASFIDESRERIDEIDVQLIELIKKRQEISGSIQLHRLESGGNKSDTSRENDVLGTYRKGLGDKRGAALAMKILEMCRI</sequence>
<dbReference type="InterPro" id="IPR036263">
    <property type="entry name" value="Chorismate_II_sf"/>
</dbReference>
<evidence type="ECO:0000256" key="1">
    <source>
        <dbReference type="SAM" id="MobiDB-lite"/>
    </source>
</evidence>
<feature type="compositionally biased region" description="Basic and acidic residues" evidence="1">
    <location>
        <begin position="1"/>
        <end position="19"/>
    </location>
</feature>
<dbReference type="Proteomes" id="UP000327143">
    <property type="component" value="Chromosome"/>
</dbReference>
<dbReference type="InterPro" id="IPR002701">
    <property type="entry name" value="CM_II_prokaryot"/>
</dbReference>
<dbReference type="InterPro" id="IPR036979">
    <property type="entry name" value="CM_dom_sf"/>
</dbReference>
<protein>
    <submittedName>
        <fullName evidence="3">Chorismate mutase</fullName>
        <ecNumber evidence="3">5.4.99.5</ecNumber>
    </submittedName>
</protein>
<dbReference type="SMART" id="SM00830">
    <property type="entry name" value="CM_2"/>
    <property type="match status" value="1"/>
</dbReference>
<dbReference type="EC" id="5.4.99.5" evidence="3"/>
<evidence type="ECO:0000259" key="2">
    <source>
        <dbReference type="PROSITE" id="PS51168"/>
    </source>
</evidence>
<gene>
    <name evidence="3" type="ORF">CP969_01700</name>
</gene>
<dbReference type="GO" id="GO:0004106">
    <property type="term" value="F:chorismate mutase activity"/>
    <property type="evidence" value="ECO:0007669"/>
    <property type="project" value="UniProtKB-EC"/>
</dbReference>
<dbReference type="Gene3D" id="1.20.59.10">
    <property type="entry name" value="Chorismate mutase"/>
    <property type="match status" value="1"/>
</dbReference>
<organism evidence="3 4">
    <name type="scientific">Streptomyces viridosporus T7A</name>
    <dbReference type="NCBI Taxonomy" id="665577"/>
    <lineage>
        <taxon>Bacteria</taxon>
        <taxon>Bacillati</taxon>
        <taxon>Actinomycetota</taxon>
        <taxon>Actinomycetes</taxon>
        <taxon>Kitasatosporales</taxon>
        <taxon>Streptomycetaceae</taxon>
        <taxon>Streptomyces</taxon>
    </lineage>
</organism>
<keyword evidence="3" id="KW-0413">Isomerase</keyword>
<feature type="region of interest" description="Disordered" evidence="1">
    <location>
        <begin position="1"/>
        <end position="22"/>
    </location>
</feature>
<proteinExistence type="predicted"/>
<keyword evidence="4" id="KW-1185">Reference proteome</keyword>
<feature type="domain" description="Chorismate mutase" evidence="2">
    <location>
        <begin position="25"/>
        <end position="105"/>
    </location>
</feature>
<dbReference type="SUPFAM" id="SSF48600">
    <property type="entry name" value="Chorismate mutase II"/>
    <property type="match status" value="1"/>
</dbReference>
<dbReference type="EMBL" id="CP023700">
    <property type="protein sequence ID" value="QEU89024.1"/>
    <property type="molecule type" value="Genomic_DNA"/>
</dbReference>
<name>A0ABX6AMB3_STRVD</name>
<reference evidence="3 4" key="1">
    <citation type="submission" date="2017-09" db="EMBL/GenBank/DDBJ databases">
        <authorList>
            <person name="Lee N."/>
            <person name="Cho B.-K."/>
        </authorList>
    </citation>
    <scope>NUCLEOTIDE SEQUENCE [LARGE SCALE GENOMIC DNA]</scope>
    <source>
        <strain evidence="3 4">ATCC 39115</strain>
    </source>
</reference>